<dbReference type="GO" id="GO:0022857">
    <property type="term" value="F:transmembrane transporter activity"/>
    <property type="evidence" value="ECO:0007669"/>
    <property type="project" value="InterPro"/>
</dbReference>
<organism evidence="6 7">
    <name type="scientific">Roseospira marina</name>
    <dbReference type="NCBI Taxonomy" id="140057"/>
    <lineage>
        <taxon>Bacteria</taxon>
        <taxon>Pseudomonadati</taxon>
        <taxon>Pseudomonadota</taxon>
        <taxon>Alphaproteobacteria</taxon>
        <taxon>Rhodospirillales</taxon>
        <taxon>Rhodospirillaceae</taxon>
        <taxon>Roseospira</taxon>
    </lineage>
</organism>
<accession>A0A5M6IDL9</accession>
<keyword evidence="7" id="KW-1185">Reference proteome</keyword>
<dbReference type="PANTHER" id="PTHR11360">
    <property type="entry name" value="MONOCARBOXYLATE TRANSPORTER"/>
    <property type="match status" value="1"/>
</dbReference>
<evidence type="ECO:0000256" key="3">
    <source>
        <dbReference type="ARBA" id="ARBA00023136"/>
    </source>
</evidence>
<dbReference type="SUPFAM" id="SSF103473">
    <property type="entry name" value="MFS general substrate transporter"/>
    <property type="match status" value="1"/>
</dbReference>
<keyword evidence="2 4" id="KW-1133">Transmembrane helix</keyword>
<dbReference type="CDD" id="cd17355">
    <property type="entry name" value="MFS_YcxA_like"/>
    <property type="match status" value="1"/>
</dbReference>
<feature type="transmembrane region" description="Helical" evidence="4">
    <location>
        <begin position="266"/>
        <end position="287"/>
    </location>
</feature>
<feature type="transmembrane region" description="Helical" evidence="4">
    <location>
        <begin position="230"/>
        <end position="254"/>
    </location>
</feature>
<dbReference type="OrthoDB" id="146345at2"/>
<feature type="domain" description="Major facilitator superfamily (MFS) profile" evidence="5">
    <location>
        <begin position="23"/>
        <end position="409"/>
    </location>
</feature>
<keyword evidence="3 4" id="KW-0472">Membrane</keyword>
<dbReference type="InterPro" id="IPR020846">
    <property type="entry name" value="MFS_dom"/>
</dbReference>
<dbReference type="PROSITE" id="PS50850">
    <property type="entry name" value="MFS"/>
    <property type="match status" value="1"/>
</dbReference>
<keyword evidence="1 4" id="KW-0812">Transmembrane</keyword>
<feature type="transmembrane region" description="Helical" evidence="4">
    <location>
        <begin position="59"/>
        <end position="78"/>
    </location>
</feature>
<evidence type="ECO:0000259" key="5">
    <source>
        <dbReference type="PROSITE" id="PS50850"/>
    </source>
</evidence>
<protein>
    <submittedName>
        <fullName evidence="6">MFS transporter</fullName>
    </submittedName>
</protein>
<feature type="transmembrane region" description="Helical" evidence="4">
    <location>
        <begin position="90"/>
        <end position="110"/>
    </location>
</feature>
<dbReference type="InterPro" id="IPR050327">
    <property type="entry name" value="Proton-linked_MCT"/>
</dbReference>
<feature type="transmembrane region" description="Helical" evidence="4">
    <location>
        <begin position="319"/>
        <end position="342"/>
    </location>
</feature>
<feature type="transmembrane region" description="Helical" evidence="4">
    <location>
        <begin position="149"/>
        <end position="169"/>
    </location>
</feature>
<dbReference type="PANTHER" id="PTHR11360:SF284">
    <property type="entry name" value="EG:103B4.3 PROTEIN-RELATED"/>
    <property type="match status" value="1"/>
</dbReference>
<feature type="transmembrane region" description="Helical" evidence="4">
    <location>
        <begin position="21"/>
        <end position="39"/>
    </location>
</feature>
<dbReference type="AlphaFoldDB" id="A0A5M6IDL9"/>
<sequence>MSQSQPRPPGGSPESASRRHVRTVMVAGVLIALLGFGTRSVFGLFLEPMTAAQGWSRETFALALAIQNLLWGLGLPLAGILADRHGAARVIAVGALLYAAGTAGMALATVPWMLHLFAGVITGLGVAFTAFSLALAAMARVVGPEKRSIALGLGTAAGSLGQVVFSPLGQGFIVAFGWQTALLLLAAITLTLVPLAFALPRARTTGPGLDTGLEQTLAQALGEARRHRGYVLLTTGFFVCGFHVAFITVHFPAYVKDLGMSGSVGAMALALIGLFNIVGAFASGLFGQRYSMKGGLAAIYGLRSVIILALLLAPKTPLVIGLFAAAMGLLWLSTVPLTTGIVGQVFGLRYMNTLFGIVFLSHQLGSFSGVWLGGYLYDTFGTYDPVWWAGVALGLMAMVLHLPIDERPLARPAPVPVSAK</sequence>
<evidence type="ECO:0000313" key="6">
    <source>
        <dbReference type="EMBL" id="KAA5606057.1"/>
    </source>
</evidence>
<feature type="transmembrane region" description="Helical" evidence="4">
    <location>
        <begin position="386"/>
        <end position="404"/>
    </location>
</feature>
<evidence type="ECO:0000256" key="2">
    <source>
        <dbReference type="ARBA" id="ARBA00022989"/>
    </source>
</evidence>
<dbReference type="Proteomes" id="UP000324065">
    <property type="component" value="Unassembled WGS sequence"/>
</dbReference>
<evidence type="ECO:0000256" key="4">
    <source>
        <dbReference type="SAM" id="Phobius"/>
    </source>
</evidence>
<proteinExistence type="predicted"/>
<feature type="transmembrane region" description="Helical" evidence="4">
    <location>
        <begin position="116"/>
        <end position="137"/>
    </location>
</feature>
<evidence type="ECO:0000256" key="1">
    <source>
        <dbReference type="ARBA" id="ARBA00022692"/>
    </source>
</evidence>
<reference evidence="6 7" key="1">
    <citation type="submission" date="2019-09" db="EMBL/GenBank/DDBJ databases">
        <title>Genome sequence of Roseospira marina, one of the more divergent members of the non-sulfur purple photosynthetic bacterial family, the Rhodospirillaceae.</title>
        <authorList>
            <person name="Meyer T."/>
            <person name="Kyndt J."/>
        </authorList>
    </citation>
    <scope>NUCLEOTIDE SEQUENCE [LARGE SCALE GENOMIC DNA]</scope>
    <source>
        <strain evidence="6 7">DSM 15113</strain>
    </source>
</reference>
<dbReference type="InterPro" id="IPR036259">
    <property type="entry name" value="MFS_trans_sf"/>
</dbReference>
<feature type="transmembrane region" description="Helical" evidence="4">
    <location>
        <begin position="354"/>
        <end position="374"/>
    </location>
</feature>
<dbReference type="InterPro" id="IPR011701">
    <property type="entry name" value="MFS"/>
</dbReference>
<feature type="transmembrane region" description="Helical" evidence="4">
    <location>
        <begin position="175"/>
        <end position="199"/>
    </location>
</feature>
<evidence type="ECO:0000313" key="7">
    <source>
        <dbReference type="Proteomes" id="UP000324065"/>
    </source>
</evidence>
<name>A0A5M6IDL9_9PROT</name>
<dbReference type="Pfam" id="PF07690">
    <property type="entry name" value="MFS_1"/>
    <property type="match status" value="1"/>
</dbReference>
<comment type="caution">
    <text evidence="6">The sequence shown here is derived from an EMBL/GenBank/DDBJ whole genome shotgun (WGS) entry which is preliminary data.</text>
</comment>
<dbReference type="EMBL" id="VWPJ01000006">
    <property type="protein sequence ID" value="KAA5606057.1"/>
    <property type="molecule type" value="Genomic_DNA"/>
</dbReference>
<gene>
    <name evidence="6" type="ORF">F1188_08590</name>
</gene>
<feature type="transmembrane region" description="Helical" evidence="4">
    <location>
        <begin position="294"/>
        <end position="313"/>
    </location>
</feature>
<dbReference type="Gene3D" id="1.20.1250.20">
    <property type="entry name" value="MFS general substrate transporter like domains"/>
    <property type="match status" value="1"/>
</dbReference>